<keyword evidence="5" id="KW-0804">Transcription</keyword>
<sequence>MLTSDKMNTTACFHIILQQDNKKYLYNLNMVAKKLFEFLCSEKGLTEEKLTLCTDEGFVLSSFPGQSIQNIVHEKVDSNGKEADFIILASSKSERLTEISDLQCQFTDFLSIFCHNEQVRDYIFCGLDSLPVSICIYDKNTRLVYANADFCDYVQIKDREAVYGMRLDDMLKAMGVKISSVKKPHDQLKVKEILKYEKPIVNWEVEVIYTKSQKENILATNDMYPIFDREGKVNGVVEIARLRNKTIREVRSALGLTADYTFDDIIGESRLMAETKQLAATFAGSAYNILIYGESGVGKELFAQSIHNCSERKNNPFVAINCASIAPELIDSELFGYEGGAFTGASKNGQIGKFELANGGTLFLDEVAELPLHFQTKLLRTLETNQITRIGGSKNIPVDVRIIAATNCSLEKMIEEGLFREDLYYRLMVLNITIPPLREHPEDISLCAEFFLQQSAQQNNLEKKRIDADARKLMTEYRWPGNIRELRNVMNRVSILSKSTIITREILAASLQPGSFSISEAEEKTAEMRINEKKIAIDRSNADLIKEVLSISKGNKRKAAELLGVSRKTFYRMLEKYEAFLK</sequence>
<dbReference type="GO" id="GO:0005524">
    <property type="term" value="F:ATP binding"/>
    <property type="evidence" value="ECO:0007669"/>
    <property type="project" value="UniProtKB-KW"/>
</dbReference>
<dbReference type="Pfam" id="PF02954">
    <property type="entry name" value="HTH_8"/>
    <property type="match status" value="1"/>
</dbReference>
<dbReference type="PROSITE" id="PS00688">
    <property type="entry name" value="SIGMA54_INTERACT_3"/>
    <property type="match status" value="1"/>
</dbReference>
<dbReference type="SUPFAM" id="SSF46689">
    <property type="entry name" value="Homeodomain-like"/>
    <property type="match status" value="1"/>
</dbReference>
<protein>
    <submittedName>
        <fullName evidence="7">PAS domain-containing protein</fullName>
    </submittedName>
</protein>
<dbReference type="Gene3D" id="3.40.50.300">
    <property type="entry name" value="P-loop containing nucleotide triphosphate hydrolases"/>
    <property type="match status" value="1"/>
</dbReference>
<dbReference type="InterPro" id="IPR002078">
    <property type="entry name" value="Sigma_54_int"/>
</dbReference>
<dbReference type="PRINTS" id="PR01590">
    <property type="entry name" value="HTHFIS"/>
</dbReference>
<dbReference type="Gene3D" id="1.10.8.60">
    <property type="match status" value="1"/>
</dbReference>
<dbReference type="SMART" id="SM00382">
    <property type="entry name" value="AAA"/>
    <property type="match status" value="1"/>
</dbReference>
<dbReference type="InterPro" id="IPR025943">
    <property type="entry name" value="Sigma_54_int_dom_ATP-bd_2"/>
</dbReference>
<dbReference type="OrthoDB" id="9803970at2"/>
<dbReference type="EMBL" id="QRMS01000003">
    <property type="protein sequence ID" value="RHJ87143.1"/>
    <property type="molecule type" value="Genomic_DNA"/>
</dbReference>
<dbReference type="CDD" id="cd00009">
    <property type="entry name" value="AAA"/>
    <property type="match status" value="1"/>
</dbReference>
<dbReference type="InterPro" id="IPR025944">
    <property type="entry name" value="Sigma_54_int_dom_CS"/>
</dbReference>
<accession>A0A415E0M4</accession>
<keyword evidence="3" id="KW-0805">Transcription regulation</keyword>
<dbReference type="InterPro" id="IPR003593">
    <property type="entry name" value="AAA+_ATPase"/>
</dbReference>
<dbReference type="SUPFAM" id="SSF55785">
    <property type="entry name" value="PYP-like sensor domain (PAS domain)"/>
    <property type="match status" value="1"/>
</dbReference>
<feature type="domain" description="Sigma-54 factor interaction" evidence="6">
    <location>
        <begin position="265"/>
        <end position="495"/>
    </location>
</feature>
<comment type="caution">
    <text evidence="7">The sequence shown here is derived from an EMBL/GenBank/DDBJ whole genome shotgun (WGS) entry which is preliminary data.</text>
</comment>
<dbReference type="GO" id="GO:0043565">
    <property type="term" value="F:sequence-specific DNA binding"/>
    <property type="evidence" value="ECO:0007669"/>
    <property type="project" value="InterPro"/>
</dbReference>
<dbReference type="PROSITE" id="PS00676">
    <property type="entry name" value="SIGMA54_INTERACT_2"/>
    <property type="match status" value="1"/>
</dbReference>
<reference evidence="7 8" key="1">
    <citation type="submission" date="2018-08" db="EMBL/GenBank/DDBJ databases">
        <title>A genome reference for cultivated species of the human gut microbiota.</title>
        <authorList>
            <person name="Zou Y."/>
            <person name="Xue W."/>
            <person name="Luo G."/>
        </authorList>
    </citation>
    <scope>NUCLEOTIDE SEQUENCE [LARGE SCALE GENOMIC DNA]</scope>
    <source>
        <strain evidence="7 8">AM07-24</strain>
    </source>
</reference>
<dbReference type="PROSITE" id="PS00675">
    <property type="entry name" value="SIGMA54_INTERACT_1"/>
    <property type="match status" value="1"/>
</dbReference>
<keyword evidence="4" id="KW-0238">DNA-binding</keyword>
<dbReference type="Gene3D" id="1.10.10.60">
    <property type="entry name" value="Homeodomain-like"/>
    <property type="match status" value="1"/>
</dbReference>
<keyword evidence="1" id="KW-0547">Nucleotide-binding</keyword>
<dbReference type="InterPro" id="IPR058031">
    <property type="entry name" value="AAA_lid_NorR"/>
</dbReference>
<proteinExistence type="predicted"/>
<dbReference type="Pfam" id="PF00158">
    <property type="entry name" value="Sigma54_activat"/>
    <property type="match status" value="1"/>
</dbReference>
<dbReference type="Proteomes" id="UP000284841">
    <property type="component" value="Unassembled WGS sequence"/>
</dbReference>
<dbReference type="InterPro" id="IPR035965">
    <property type="entry name" value="PAS-like_dom_sf"/>
</dbReference>
<dbReference type="PANTHER" id="PTHR32071">
    <property type="entry name" value="TRANSCRIPTIONAL REGULATORY PROTEIN"/>
    <property type="match status" value="1"/>
</dbReference>
<keyword evidence="8" id="KW-1185">Reference proteome</keyword>
<gene>
    <name evidence="7" type="ORF">DW099_10580</name>
</gene>
<dbReference type="PANTHER" id="PTHR32071:SF57">
    <property type="entry name" value="C4-DICARBOXYLATE TRANSPORT TRANSCRIPTIONAL REGULATORY PROTEIN DCTD"/>
    <property type="match status" value="1"/>
</dbReference>
<evidence type="ECO:0000256" key="4">
    <source>
        <dbReference type="ARBA" id="ARBA00023125"/>
    </source>
</evidence>
<evidence type="ECO:0000259" key="6">
    <source>
        <dbReference type="PROSITE" id="PS50045"/>
    </source>
</evidence>
<dbReference type="RefSeq" id="WP_118335671.1">
    <property type="nucleotide sequence ID" value="NZ_AP025567.1"/>
</dbReference>
<dbReference type="STRING" id="1776384.GCA_900086585_00595"/>
<dbReference type="InterPro" id="IPR027417">
    <property type="entry name" value="P-loop_NTPase"/>
</dbReference>
<evidence type="ECO:0000256" key="2">
    <source>
        <dbReference type="ARBA" id="ARBA00022840"/>
    </source>
</evidence>
<dbReference type="Pfam" id="PF25601">
    <property type="entry name" value="AAA_lid_14"/>
    <property type="match status" value="1"/>
</dbReference>
<evidence type="ECO:0000313" key="8">
    <source>
        <dbReference type="Proteomes" id="UP000284841"/>
    </source>
</evidence>
<dbReference type="PROSITE" id="PS50045">
    <property type="entry name" value="SIGMA54_INTERACT_4"/>
    <property type="match status" value="1"/>
</dbReference>
<dbReference type="InterPro" id="IPR002197">
    <property type="entry name" value="HTH_Fis"/>
</dbReference>
<dbReference type="InterPro" id="IPR025662">
    <property type="entry name" value="Sigma_54_int_dom_ATP-bd_1"/>
</dbReference>
<organism evidence="7 8">
    <name type="scientific">Emergencia timonensis</name>
    <dbReference type="NCBI Taxonomy" id="1776384"/>
    <lineage>
        <taxon>Bacteria</taxon>
        <taxon>Bacillati</taxon>
        <taxon>Bacillota</taxon>
        <taxon>Clostridia</taxon>
        <taxon>Peptostreptococcales</taxon>
        <taxon>Anaerovoracaceae</taxon>
        <taxon>Emergencia</taxon>
    </lineage>
</organism>
<evidence type="ECO:0000313" key="7">
    <source>
        <dbReference type="EMBL" id="RHJ87143.1"/>
    </source>
</evidence>
<dbReference type="InterPro" id="IPR009057">
    <property type="entry name" value="Homeodomain-like_sf"/>
</dbReference>
<evidence type="ECO:0000256" key="3">
    <source>
        <dbReference type="ARBA" id="ARBA00023015"/>
    </source>
</evidence>
<evidence type="ECO:0000256" key="5">
    <source>
        <dbReference type="ARBA" id="ARBA00023163"/>
    </source>
</evidence>
<dbReference type="GO" id="GO:0006355">
    <property type="term" value="P:regulation of DNA-templated transcription"/>
    <property type="evidence" value="ECO:0007669"/>
    <property type="project" value="InterPro"/>
</dbReference>
<dbReference type="FunFam" id="3.40.50.300:FF:000006">
    <property type="entry name" value="DNA-binding transcriptional regulator NtrC"/>
    <property type="match status" value="1"/>
</dbReference>
<keyword evidence="2" id="KW-0067">ATP-binding</keyword>
<dbReference type="Pfam" id="PF13426">
    <property type="entry name" value="PAS_9"/>
    <property type="match status" value="1"/>
</dbReference>
<dbReference type="Gene3D" id="3.30.450.20">
    <property type="entry name" value="PAS domain"/>
    <property type="match status" value="1"/>
</dbReference>
<dbReference type="AlphaFoldDB" id="A0A415E0M4"/>
<dbReference type="InterPro" id="IPR000014">
    <property type="entry name" value="PAS"/>
</dbReference>
<evidence type="ECO:0000256" key="1">
    <source>
        <dbReference type="ARBA" id="ARBA00022741"/>
    </source>
</evidence>
<dbReference type="SUPFAM" id="SSF52540">
    <property type="entry name" value="P-loop containing nucleoside triphosphate hydrolases"/>
    <property type="match status" value="1"/>
</dbReference>
<name>A0A415E0M4_9FIRM</name>